<comment type="caution">
    <text evidence="6">The sequence shown here is derived from an EMBL/GenBank/DDBJ whole genome shotgun (WGS) entry which is preliminary data.</text>
</comment>
<dbReference type="PANTHER" id="PTHR30204">
    <property type="entry name" value="REDOX-CYCLING DRUG-SENSING TRANSCRIPTIONAL ACTIVATOR SOXR"/>
    <property type="match status" value="1"/>
</dbReference>
<evidence type="ECO:0000259" key="5">
    <source>
        <dbReference type="PROSITE" id="PS50937"/>
    </source>
</evidence>
<evidence type="ECO:0000313" key="7">
    <source>
        <dbReference type="Proteomes" id="UP000315677"/>
    </source>
</evidence>
<dbReference type="EMBL" id="VFPA01000002">
    <property type="protein sequence ID" value="TQM11766.1"/>
    <property type="molecule type" value="Genomic_DNA"/>
</dbReference>
<dbReference type="PRINTS" id="PR00040">
    <property type="entry name" value="HTHMERR"/>
</dbReference>
<keyword evidence="7" id="KW-1185">Reference proteome</keyword>
<evidence type="ECO:0000256" key="4">
    <source>
        <dbReference type="ARBA" id="ARBA00023163"/>
    </source>
</evidence>
<dbReference type="SUPFAM" id="SSF46955">
    <property type="entry name" value="Putative DNA-binding domain"/>
    <property type="match status" value="1"/>
</dbReference>
<dbReference type="RefSeq" id="WP_246106648.1">
    <property type="nucleotide sequence ID" value="NZ_VFPA01000002.1"/>
</dbReference>
<dbReference type="Gene3D" id="1.10.1660.10">
    <property type="match status" value="1"/>
</dbReference>
<evidence type="ECO:0000313" key="6">
    <source>
        <dbReference type="EMBL" id="TQM11766.1"/>
    </source>
</evidence>
<sequence length="133" mass="14495">MDVRVKAEIGRVMKIGELAQRTGVSVRALRYYDEQGLLRPQRTPGGYREFDPRDVVLVARIQTLISAGLNTDLIAEVLHCFSDGGAGETPSPTCAEMVAELSAARDRMLGRIEQLEESCRLLAAIIDAAPQPA</sequence>
<keyword evidence="4" id="KW-0804">Transcription</keyword>
<gene>
    <name evidence="6" type="ORF">FB558_4336</name>
</gene>
<keyword evidence="3 6" id="KW-0238">DNA-binding</keyword>
<dbReference type="SMART" id="SM00422">
    <property type="entry name" value="HTH_MERR"/>
    <property type="match status" value="1"/>
</dbReference>
<dbReference type="GO" id="GO:0003700">
    <property type="term" value="F:DNA-binding transcription factor activity"/>
    <property type="evidence" value="ECO:0007669"/>
    <property type="project" value="InterPro"/>
</dbReference>
<dbReference type="PROSITE" id="PS00552">
    <property type="entry name" value="HTH_MERR_1"/>
    <property type="match status" value="1"/>
</dbReference>
<dbReference type="Pfam" id="PF13411">
    <property type="entry name" value="MerR_1"/>
    <property type="match status" value="1"/>
</dbReference>
<keyword evidence="2" id="KW-0805">Transcription regulation</keyword>
<dbReference type="CDD" id="cd01282">
    <property type="entry name" value="HTH_MerR-like_sg3"/>
    <property type="match status" value="1"/>
</dbReference>
<evidence type="ECO:0000256" key="1">
    <source>
        <dbReference type="ARBA" id="ARBA00022491"/>
    </source>
</evidence>
<organism evidence="6 7">
    <name type="scientific">Pseudonocardia kunmingensis</name>
    <dbReference type="NCBI Taxonomy" id="630975"/>
    <lineage>
        <taxon>Bacteria</taxon>
        <taxon>Bacillati</taxon>
        <taxon>Actinomycetota</taxon>
        <taxon>Actinomycetes</taxon>
        <taxon>Pseudonocardiales</taxon>
        <taxon>Pseudonocardiaceae</taxon>
        <taxon>Pseudonocardia</taxon>
    </lineage>
</organism>
<evidence type="ECO:0000256" key="2">
    <source>
        <dbReference type="ARBA" id="ARBA00023015"/>
    </source>
</evidence>
<evidence type="ECO:0000256" key="3">
    <source>
        <dbReference type="ARBA" id="ARBA00023125"/>
    </source>
</evidence>
<dbReference type="PANTHER" id="PTHR30204:SF69">
    <property type="entry name" value="MERR-FAMILY TRANSCRIPTIONAL REGULATOR"/>
    <property type="match status" value="1"/>
</dbReference>
<dbReference type="InterPro" id="IPR000551">
    <property type="entry name" value="MerR-type_HTH_dom"/>
</dbReference>
<feature type="domain" description="HTH merR-type" evidence="5">
    <location>
        <begin position="12"/>
        <end position="80"/>
    </location>
</feature>
<proteinExistence type="predicted"/>
<dbReference type="PROSITE" id="PS50937">
    <property type="entry name" value="HTH_MERR_2"/>
    <property type="match status" value="1"/>
</dbReference>
<accession>A0A543DR07</accession>
<keyword evidence="1" id="KW-0678">Repressor</keyword>
<name>A0A543DR07_9PSEU</name>
<protein>
    <submittedName>
        <fullName evidence="6">DNA-binding transcriptional MerR regulator</fullName>
    </submittedName>
</protein>
<dbReference type="Proteomes" id="UP000315677">
    <property type="component" value="Unassembled WGS sequence"/>
</dbReference>
<dbReference type="InterPro" id="IPR009061">
    <property type="entry name" value="DNA-bd_dom_put_sf"/>
</dbReference>
<dbReference type="AlphaFoldDB" id="A0A543DR07"/>
<reference evidence="6 7" key="1">
    <citation type="submission" date="2019-06" db="EMBL/GenBank/DDBJ databases">
        <title>Sequencing the genomes of 1000 actinobacteria strains.</title>
        <authorList>
            <person name="Klenk H.-P."/>
        </authorList>
    </citation>
    <scope>NUCLEOTIDE SEQUENCE [LARGE SCALE GENOMIC DNA]</scope>
    <source>
        <strain evidence="6 7">DSM 45301</strain>
    </source>
</reference>
<dbReference type="InterPro" id="IPR047057">
    <property type="entry name" value="MerR_fam"/>
</dbReference>
<dbReference type="GO" id="GO:0003677">
    <property type="term" value="F:DNA binding"/>
    <property type="evidence" value="ECO:0007669"/>
    <property type="project" value="UniProtKB-KW"/>
</dbReference>